<dbReference type="PATRIC" id="fig|1454001.3.peg.679"/>
<dbReference type="Proteomes" id="UP000020218">
    <property type="component" value="Unassembled WGS sequence"/>
</dbReference>
<feature type="domain" description="FAS1-like dehydratase" evidence="1">
    <location>
        <begin position="7"/>
        <end position="137"/>
    </location>
</feature>
<dbReference type="AlphaFoldDB" id="A0A011NWC0"/>
<evidence type="ECO:0000259" key="1">
    <source>
        <dbReference type="Pfam" id="PF13452"/>
    </source>
</evidence>
<dbReference type="Pfam" id="PF13452">
    <property type="entry name" value="FAS1_DH_region"/>
    <property type="match status" value="1"/>
</dbReference>
<evidence type="ECO:0000313" key="3">
    <source>
        <dbReference type="Proteomes" id="UP000020218"/>
    </source>
</evidence>
<name>A0A011NWC0_9PROT</name>
<protein>
    <submittedName>
        <fullName evidence="2">(3R)-hydroxyacyl-ACP dehydratase subunit HadC</fullName>
    </submittedName>
</protein>
<dbReference type="InterPro" id="IPR029069">
    <property type="entry name" value="HotDog_dom_sf"/>
</dbReference>
<dbReference type="EMBL" id="JFAX01000003">
    <property type="protein sequence ID" value="EXI68910.1"/>
    <property type="molecule type" value="Genomic_DNA"/>
</dbReference>
<dbReference type="InterPro" id="IPR016709">
    <property type="entry name" value="HadA-like"/>
</dbReference>
<dbReference type="InterPro" id="IPR039569">
    <property type="entry name" value="FAS1-like_DH_region"/>
</dbReference>
<evidence type="ECO:0000313" key="2">
    <source>
        <dbReference type="EMBL" id="EXI68910.1"/>
    </source>
</evidence>
<accession>A0A011NWC0</accession>
<sequence length="146" mass="16340">MLIDKKHIGMKVPPHSVTPTAWQLKWFAKATGESNPIYFDEAAAAEAGLPGVLVPPTFFFCMDMDKDHPFDYLETMGCDLGKMLHGEQSFVYHKPVHSGEKLDFDGVITDIYDKKNGALQFVVKDVKVLRQGELVCDVHSVMVIRA</sequence>
<gene>
    <name evidence="2" type="ORF">AW08_00736</name>
</gene>
<dbReference type="Gene3D" id="3.10.129.10">
    <property type="entry name" value="Hotdog Thioesterase"/>
    <property type="match status" value="1"/>
</dbReference>
<reference evidence="2" key="1">
    <citation type="submission" date="2014-02" db="EMBL/GenBank/DDBJ databases">
        <title>Expanding our view of genomic diversity in Candidatus Accumulibacter clades.</title>
        <authorList>
            <person name="Skennerton C.T."/>
            <person name="Barr J.J."/>
            <person name="Slater F.R."/>
            <person name="Bond P.L."/>
            <person name="Tyson G.W."/>
        </authorList>
    </citation>
    <scope>NUCLEOTIDE SEQUENCE [LARGE SCALE GENOMIC DNA]</scope>
</reference>
<comment type="caution">
    <text evidence="2">The sequence shown here is derived from an EMBL/GenBank/DDBJ whole genome shotgun (WGS) entry which is preliminary data.</text>
</comment>
<keyword evidence="3" id="KW-1185">Reference proteome</keyword>
<dbReference type="STRING" id="1454001.AW08_00736"/>
<dbReference type="SUPFAM" id="SSF54637">
    <property type="entry name" value="Thioesterase/thiol ester dehydrase-isomerase"/>
    <property type="match status" value="1"/>
</dbReference>
<dbReference type="PIRSF" id="PIRSF018072">
    <property type="entry name" value="UCP018072"/>
    <property type="match status" value="1"/>
</dbReference>
<proteinExistence type="predicted"/>
<organism evidence="2 3">
    <name type="scientific">Candidatus Accumulibacter adjunctus</name>
    <dbReference type="NCBI Taxonomy" id="1454001"/>
    <lineage>
        <taxon>Bacteria</taxon>
        <taxon>Pseudomonadati</taxon>
        <taxon>Pseudomonadota</taxon>
        <taxon>Betaproteobacteria</taxon>
        <taxon>Candidatus Accumulibacter</taxon>
    </lineage>
</organism>
<dbReference type="CDD" id="cd03441">
    <property type="entry name" value="R_hydratase_like"/>
    <property type="match status" value="1"/>
</dbReference>